<dbReference type="InterPro" id="IPR050708">
    <property type="entry name" value="T6SS_VgrG/RHS"/>
</dbReference>
<comment type="caution">
    <text evidence="1">The sequence shown here is derived from an EMBL/GenBank/DDBJ whole genome shotgun (WGS) entry which is preliminary data.</text>
</comment>
<dbReference type="PANTHER" id="PTHR32305">
    <property type="match status" value="1"/>
</dbReference>
<proteinExistence type="predicted"/>
<dbReference type="OrthoDB" id="513777at2"/>
<dbReference type="PANTHER" id="PTHR32305:SF15">
    <property type="entry name" value="PROTEIN RHSA-RELATED"/>
    <property type="match status" value="1"/>
</dbReference>
<dbReference type="RefSeq" id="WP_104370862.1">
    <property type="nucleotide sequence ID" value="NZ_BFAV01000025.1"/>
</dbReference>
<reference evidence="2" key="1">
    <citation type="submission" date="2018-02" db="EMBL/GenBank/DDBJ databases">
        <title>Genome sequence of Desulfocucumis palustris strain NAW-5.</title>
        <authorList>
            <person name="Watanabe M."/>
            <person name="Kojima H."/>
            <person name="Fukui M."/>
        </authorList>
    </citation>
    <scope>NUCLEOTIDE SEQUENCE [LARGE SCALE GENOMIC DNA]</scope>
    <source>
        <strain evidence="2">NAW-5</strain>
    </source>
</reference>
<dbReference type="Pfam" id="PF05593">
    <property type="entry name" value="RHS_repeat"/>
    <property type="match status" value="1"/>
</dbReference>
<dbReference type="NCBIfam" id="TIGR01643">
    <property type="entry name" value="YD_repeat_2x"/>
    <property type="match status" value="3"/>
</dbReference>
<gene>
    <name evidence="1" type="ORF">DCCM_0500</name>
</gene>
<evidence type="ECO:0000313" key="2">
    <source>
        <dbReference type="Proteomes" id="UP000239549"/>
    </source>
</evidence>
<accession>A0A2L2XDK8</accession>
<organism evidence="1 2">
    <name type="scientific">Desulfocucumis palustris</name>
    <dbReference type="NCBI Taxonomy" id="1898651"/>
    <lineage>
        <taxon>Bacteria</taxon>
        <taxon>Bacillati</taxon>
        <taxon>Bacillota</taxon>
        <taxon>Clostridia</taxon>
        <taxon>Eubacteriales</taxon>
        <taxon>Desulfocucumaceae</taxon>
        <taxon>Desulfocucumis</taxon>
    </lineage>
</organism>
<dbReference type="EMBL" id="BFAV01000025">
    <property type="protein sequence ID" value="GBF32306.1"/>
    <property type="molecule type" value="Genomic_DNA"/>
</dbReference>
<dbReference type="AlphaFoldDB" id="A0A2L2XDK8"/>
<dbReference type="InterPro" id="IPR006530">
    <property type="entry name" value="YD"/>
</dbReference>
<dbReference type="InterPro" id="IPR031325">
    <property type="entry name" value="RHS_repeat"/>
</dbReference>
<dbReference type="Proteomes" id="UP000239549">
    <property type="component" value="Unassembled WGS sequence"/>
</dbReference>
<protein>
    <submittedName>
        <fullName evidence="1">Rhs protein</fullName>
    </submittedName>
</protein>
<sequence length="129" mass="14072">MGTRVTQELNSNGGRTEYGYDAAGRVISLTDPKGCQNTYSYDESGNQTKVTDPEGVYTVRRPEPSTGTADPLNNVTTCKYDQAGRLTGKIYEDNTMVKYTYGGNGNRLSMDDSWGEPSTGTTLTATCWK</sequence>
<keyword evidence="2" id="KW-1185">Reference proteome</keyword>
<name>A0A2L2XDK8_9FIRM</name>
<dbReference type="Gene3D" id="2.180.10.10">
    <property type="entry name" value="RHS repeat-associated core"/>
    <property type="match status" value="1"/>
</dbReference>
<evidence type="ECO:0000313" key="1">
    <source>
        <dbReference type="EMBL" id="GBF32306.1"/>
    </source>
</evidence>